<evidence type="ECO:0000256" key="1">
    <source>
        <dbReference type="ARBA" id="ARBA00006481"/>
    </source>
</evidence>
<dbReference type="GeneTree" id="ENSGT00950000183163"/>
<evidence type="ECO:0000256" key="2">
    <source>
        <dbReference type="SAM" id="MobiDB-lite"/>
    </source>
</evidence>
<dbReference type="GO" id="GO:0045944">
    <property type="term" value="P:positive regulation of transcription by RNA polymerase II"/>
    <property type="evidence" value="ECO:0007669"/>
    <property type="project" value="TreeGrafter"/>
</dbReference>
<name>A0A8C4QTC3_EPTBU</name>
<feature type="region of interest" description="Disordered" evidence="2">
    <location>
        <begin position="205"/>
        <end position="298"/>
    </location>
</feature>
<dbReference type="AlphaFoldDB" id="A0A8C4QTC3"/>
<organism evidence="3 4">
    <name type="scientific">Eptatretus burgeri</name>
    <name type="common">Inshore hagfish</name>
    <dbReference type="NCBI Taxonomy" id="7764"/>
    <lineage>
        <taxon>Eukaryota</taxon>
        <taxon>Metazoa</taxon>
        <taxon>Chordata</taxon>
        <taxon>Craniata</taxon>
        <taxon>Vertebrata</taxon>
        <taxon>Cyclostomata</taxon>
        <taxon>Myxini</taxon>
        <taxon>Myxiniformes</taxon>
        <taxon>Myxinidae</taxon>
        <taxon>Eptatretinae</taxon>
        <taxon>Eptatretus</taxon>
    </lineage>
</organism>
<dbReference type="InterPro" id="IPR029199">
    <property type="entry name" value="THRAP3_BCLAF1"/>
</dbReference>
<keyword evidence="4" id="KW-1185">Reference proteome</keyword>
<feature type="region of interest" description="Disordered" evidence="2">
    <location>
        <begin position="645"/>
        <end position="694"/>
    </location>
</feature>
<feature type="compositionally biased region" description="Basic and acidic residues" evidence="2">
    <location>
        <begin position="665"/>
        <end position="694"/>
    </location>
</feature>
<dbReference type="GO" id="GO:0016592">
    <property type="term" value="C:mediator complex"/>
    <property type="evidence" value="ECO:0007669"/>
    <property type="project" value="TreeGrafter"/>
</dbReference>
<dbReference type="Ensembl" id="ENSEBUT00000019751.1">
    <property type="protein sequence ID" value="ENSEBUP00000019175.1"/>
    <property type="gene ID" value="ENSEBUG00000011917.1"/>
</dbReference>
<feature type="compositionally biased region" description="Pro residues" evidence="2">
    <location>
        <begin position="95"/>
        <end position="108"/>
    </location>
</feature>
<accession>A0A8C4QTC3</accession>
<feature type="region of interest" description="Disordered" evidence="2">
    <location>
        <begin position="16"/>
        <end position="192"/>
    </location>
</feature>
<feature type="compositionally biased region" description="Polar residues" evidence="2">
    <location>
        <begin position="51"/>
        <end position="62"/>
    </location>
</feature>
<dbReference type="GO" id="GO:0003712">
    <property type="term" value="F:transcription coregulator activity"/>
    <property type="evidence" value="ECO:0007669"/>
    <property type="project" value="TreeGrafter"/>
</dbReference>
<evidence type="ECO:0008006" key="5">
    <source>
        <dbReference type="Google" id="ProtNLM"/>
    </source>
</evidence>
<feature type="region of interest" description="Disordered" evidence="2">
    <location>
        <begin position="423"/>
        <end position="522"/>
    </location>
</feature>
<protein>
    <recommendedName>
        <fullName evidence="5">Btz domain-containing protein</fullName>
    </recommendedName>
</protein>
<dbReference type="PANTHER" id="PTHR15268">
    <property type="entry name" value="THRAP3/BCLAF1"/>
    <property type="match status" value="1"/>
</dbReference>
<dbReference type="Proteomes" id="UP000694388">
    <property type="component" value="Unplaced"/>
</dbReference>
<proteinExistence type="inferred from homology"/>
<dbReference type="GO" id="GO:0003677">
    <property type="term" value="F:DNA binding"/>
    <property type="evidence" value="ECO:0007669"/>
    <property type="project" value="TreeGrafter"/>
</dbReference>
<sequence>MLCVSCDSLGSCVYGIGTMPRKRSRSPSEPRLWSSMRKRQRSKSRSYSRSPVRNSPPYYSQNRYRGRYPRRPYLSRGYRPSRIYRGQSMFHNPRPYRPPPPDHSPPYGPRSRSRSPLYSPRSPHPGSYRHGRSASPPRRPPPYHPREPPHQQHQRRPSPSNYNDSPPPDHRRKREKLIEPPLPEGYSSPRQDYKENYRLEVGHFTSGKRSLSPPTLQSHGPSKQSSSKKRNPATRSQVNLVHRKHQADCEVQGVKSKVKGDKLSQNSLPVQGSSSPVVHLVPKQSPRGSPSIQAPKEMGQRSPMHCRFDATIIPGVCPALDHDGQELLEPISKSKTQFLAVYIPEHGSCRASLLVDERQVSMDLVNACKKDTQNQAFHSIFDHIQNAPNIEGKCEKESFAQHVVSLVHNPKGLQLKENAPTLSERFSQQQQEAEKHAQARKHQGSPEIHRRIDISPPASQSLPAEEQGSHNANREGSQKNNNDHKSDDQQYNVEHQRNARDSEQESWQQEVPRRMPRPYPPYDNPHPSWSYHPMGGFDKSRLGERPYFVPRGGYRPRGYFLRPRGYYHGRGYYQQPGYQPYGTATGYPAYKPPEEEWDPEYTPKSKKYFLHDDRDEREDTYWPRRARPRGFIPYRARARVWRRPGNSPIWEHDKYELSDDDREGDEVRGVSEDVQERHDPVFDKGQDTTSTGDK</sequence>
<reference evidence="3" key="1">
    <citation type="submission" date="2025-08" db="UniProtKB">
        <authorList>
            <consortium name="Ensembl"/>
        </authorList>
    </citation>
    <scope>IDENTIFICATION</scope>
</reference>
<feature type="compositionally biased region" description="Polar residues" evidence="2">
    <location>
        <begin position="263"/>
        <end position="276"/>
    </location>
</feature>
<feature type="compositionally biased region" description="Low complexity" evidence="2">
    <location>
        <begin position="71"/>
        <end position="81"/>
    </location>
</feature>
<feature type="compositionally biased region" description="Basic and acidic residues" evidence="2">
    <location>
        <begin position="472"/>
        <end position="503"/>
    </location>
</feature>
<feature type="compositionally biased region" description="Basic residues" evidence="2">
    <location>
        <begin position="36"/>
        <end position="46"/>
    </location>
</feature>
<feature type="compositionally biased region" description="Polar residues" evidence="2">
    <location>
        <begin position="207"/>
        <end position="225"/>
    </location>
</feature>
<comment type="similarity">
    <text evidence="1">Belongs to the BCLAF1/THRAP3 family.</text>
</comment>
<reference evidence="3" key="2">
    <citation type="submission" date="2025-09" db="UniProtKB">
        <authorList>
            <consortium name="Ensembl"/>
        </authorList>
    </citation>
    <scope>IDENTIFICATION</scope>
</reference>
<evidence type="ECO:0000313" key="3">
    <source>
        <dbReference type="Ensembl" id="ENSEBUP00000019175.1"/>
    </source>
</evidence>
<dbReference type="Pfam" id="PF15440">
    <property type="entry name" value="THRAP3_BCLAF1"/>
    <property type="match status" value="1"/>
</dbReference>
<evidence type="ECO:0000313" key="4">
    <source>
        <dbReference type="Proteomes" id="UP000694388"/>
    </source>
</evidence>